<reference evidence="3" key="1">
    <citation type="journal article" date="2020" name="mSystems">
        <title>Genome- and Community-Level Interaction Insights into Carbon Utilization and Element Cycling Functions of Hydrothermarchaeota in Hydrothermal Sediment.</title>
        <authorList>
            <person name="Zhou Z."/>
            <person name="Liu Y."/>
            <person name="Xu W."/>
            <person name="Pan J."/>
            <person name="Luo Z.H."/>
            <person name="Li M."/>
        </authorList>
    </citation>
    <scope>NUCLEOTIDE SEQUENCE [LARGE SCALE GENOMIC DNA]</scope>
    <source>
        <strain evidence="3">SpSt-767</strain>
    </source>
</reference>
<comment type="similarity">
    <text evidence="1">Belongs to the SfsA family.</text>
</comment>
<organism evidence="3">
    <name type="scientific">Desulfobacca acetoxidans</name>
    <dbReference type="NCBI Taxonomy" id="60893"/>
    <lineage>
        <taxon>Bacteria</taxon>
        <taxon>Pseudomonadati</taxon>
        <taxon>Thermodesulfobacteriota</taxon>
        <taxon>Desulfobaccia</taxon>
        <taxon>Desulfobaccales</taxon>
        <taxon>Desulfobaccaceae</taxon>
        <taxon>Desulfobacca</taxon>
    </lineage>
</organism>
<evidence type="ECO:0000313" key="3">
    <source>
        <dbReference type="EMBL" id="HHS30078.1"/>
    </source>
</evidence>
<dbReference type="CDD" id="cd22359">
    <property type="entry name" value="SfsA-like_bacterial"/>
    <property type="match status" value="1"/>
</dbReference>
<dbReference type="GO" id="GO:0003677">
    <property type="term" value="F:DNA binding"/>
    <property type="evidence" value="ECO:0007669"/>
    <property type="project" value="InterPro"/>
</dbReference>
<sequence length="231" mass="25564">MRFAAPLIPGRFLRREKRFLAEVELADGSRIWAHVPNTGALTGCLVPGQEVLLTCESRPGRRTSHTWRFCKSGEHWICVDTLVPNRLVAEALAGPGLPGMPPYLSHRREVTLPRGSRLDFACDLGDRLLFMEVKSITWVEDGIALFPDGVTSRGRRHLEDLALLAAQGHEAWQIFVVQRADAIRFRPAAAVDPAYARELARVAGAGVKILVMQEKVTPPEITLAETLPFAL</sequence>
<dbReference type="HAMAP" id="MF_00095">
    <property type="entry name" value="SfsA"/>
    <property type="match status" value="1"/>
</dbReference>
<dbReference type="Pfam" id="PF03749">
    <property type="entry name" value="SfsA"/>
    <property type="match status" value="1"/>
</dbReference>
<protein>
    <recommendedName>
        <fullName evidence="1">Sugar fermentation stimulation protein homolog</fullName>
    </recommendedName>
</protein>
<proteinExistence type="inferred from homology"/>
<dbReference type="InterPro" id="IPR005224">
    <property type="entry name" value="SfsA"/>
</dbReference>
<dbReference type="Pfam" id="PF17746">
    <property type="entry name" value="SfsA_N"/>
    <property type="match status" value="1"/>
</dbReference>
<dbReference type="NCBIfam" id="TIGR00230">
    <property type="entry name" value="sfsA"/>
    <property type="match status" value="1"/>
</dbReference>
<dbReference type="Gene3D" id="3.40.1350.60">
    <property type="match status" value="1"/>
</dbReference>
<gene>
    <name evidence="1 3" type="primary">sfsA</name>
    <name evidence="3" type="ORF">ENV52_10310</name>
</gene>
<dbReference type="PROSITE" id="PS50835">
    <property type="entry name" value="IG_LIKE"/>
    <property type="match status" value="1"/>
</dbReference>
<dbReference type="InterPro" id="IPR007110">
    <property type="entry name" value="Ig-like_dom"/>
</dbReference>
<accession>A0A7V6A4X2</accession>
<feature type="domain" description="Ig-like" evidence="2">
    <location>
        <begin position="101"/>
        <end position="142"/>
    </location>
</feature>
<dbReference type="InterPro" id="IPR041465">
    <property type="entry name" value="SfsA_N"/>
</dbReference>
<evidence type="ECO:0000256" key="1">
    <source>
        <dbReference type="HAMAP-Rule" id="MF_00095"/>
    </source>
</evidence>
<comment type="caution">
    <text evidence="3">The sequence shown here is derived from an EMBL/GenBank/DDBJ whole genome shotgun (WGS) entry which is preliminary data.</text>
</comment>
<dbReference type="EMBL" id="DTGR01000161">
    <property type="protein sequence ID" value="HHS30078.1"/>
    <property type="molecule type" value="Genomic_DNA"/>
</dbReference>
<dbReference type="Gene3D" id="2.40.50.580">
    <property type="match status" value="1"/>
</dbReference>
<dbReference type="InterPro" id="IPR040452">
    <property type="entry name" value="SfsA_C"/>
</dbReference>
<evidence type="ECO:0000259" key="2">
    <source>
        <dbReference type="PROSITE" id="PS50835"/>
    </source>
</evidence>
<dbReference type="PANTHER" id="PTHR30545:SF2">
    <property type="entry name" value="SUGAR FERMENTATION STIMULATION PROTEIN A"/>
    <property type="match status" value="1"/>
</dbReference>
<dbReference type="PANTHER" id="PTHR30545">
    <property type="entry name" value="SUGAR FERMENTATION STIMULATION PROTEIN A"/>
    <property type="match status" value="1"/>
</dbReference>
<name>A0A7V6A4X2_9BACT</name>
<dbReference type="AlphaFoldDB" id="A0A7V6A4X2"/>